<evidence type="ECO:0000256" key="1">
    <source>
        <dbReference type="SAM" id="Phobius"/>
    </source>
</evidence>
<keyword evidence="1" id="KW-0472">Membrane</keyword>
<evidence type="ECO:0000313" key="2">
    <source>
        <dbReference type="EMBL" id="TCC37110.1"/>
    </source>
</evidence>
<feature type="transmembrane region" description="Helical" evidence="1">
    <location>
        <begin position="323"/>
        <end position="340"/>
    </location>
</feature>
<evidence type="ECO:0000313" key="3">
    <source>
        <dbReference type="Proteomes" id="UP000292695"/>
    </source>
</evidence>
<feature type="transmembrane region" description="Helical" evidence="1">
    <location>
        <begin position="103"/>
        <end position="125"/>
    </location>
</feature>
<feature type="transmembrane region" description="Helical" evidence="1">
    <location>
        <begin position="137"/>
        <end position="158"/>
    </location>
</feature>
<keyword evidence="1" id="KW-1133">Transmembrane helix</keyword>
<feature type="transmembrane region" description="Helical" evidence="1">
    <location>
        <begin position="71"/>
        <end position="91"/>
    </location>
</feature>
<gene>
    <name evidence="2" type="ORF">E0H50_10585</name>
</gene>
<feature type="transmembrane region" description="Helical" evidence="1">
    <location>
        <begin position="30"/>
        <end position="51"/>
    </location>
</feature>
<dbReference type="EMBL" id="SJKA01000003">
    <property type="protein sequence ID" value="TCC37110.1"/>
    <property type="molecule type" value="Genomic_DNA"/>
</dbReference>
<name>A0A4R0IW68_9ACTN</name>
<dbReference type="AlphaFoldDB" id="A0A4R0IW68"/>
<keyword evidence="3" id="KW-1185">Reference proteome</keyword>
<comment type="caution">
    <text evidence="2">The sequence shown here is derived from an EMBL/GenBank/DDBJ whole genome shotgun (WGS) entry which is preliminary data.</text>
</comment>
<accession>A0A4R0IW68</accession>
<proteinExistence type="predicted"/>
<protein>
    <submittedName>
        <fullName evidence="2">Uncharacterized protein</fullName>
    </submittedName>
</protein>
<dbReference type="Proteomes" id="UP000292695">
    <property type="component" value="Unassembled WGS sequence"/>
</dbReference>
<keyword evidence="1" id="KW-0812">Transmembrane</keyword>
<sequence>MATEEREQVAAQAVAVVARMERADRLKRRGLAALGVPAWVLVTAGVIFLQWRIDLWLTDTGPTWRTVALPFLIGLYLILIGAPAMAGWFVFQEFDEDDRTGPRAVLIVVLASVLTVAIVVGGGWGLGELAPSGLTGVLVFALVSWAVGGVFGVAAQTVEGLVTGGRIRLGLDPRDRLYADLLGLLAVADDLLSPEDARGHAADQPTRARTLVSEQAFGWRSSRKARRVYGDMFERTARTVENSFHSIVPLRQAAVRRELRLTGQRIAATLRAHAARLMVDRSSFEADISDKLAAGLVAALRDDWRLLAVTEPPNVSTRLLRKYGLRWAIAALLVAAGIVVPELAGNDVLPGFRALAVSAGILLAIDSPSGTVRWFADVVKAR</sequence>
<organism evidence="2 3">
    <name type="scientific">Kribbella sindirgiensis</name>
    <dbReference type="NCBI Taxonomy" id="1124744"/>
    <lineage>
        <taxon>Bacteria</taxon>
        <taxon>Bacillati</taxon>
        <taxon>Actinomycetota</taxon>
        <taxon>Actinomycetes</taxon>
        <taxon>Propionibacteriales</taxon>
        <taxon>Kribbellaceae</taxon>
        <taxon>Kribbella</taxon>
    </lineage>
</organism>
<reference evidence="2 3" key="1">
    <citation type="submission" date="2019-02" db="EMBL/GenBank/DDBJ databases">
        <title>Kribbella capetownensis sp. nov. and Kribbella speibonae sp. nov., isolated from soil.</title>
        <authorList>
            <person name="Curtis S.M."/>
            <person name="Norton I."/>
            <person name="Everest G.J."/>
            <person name="Meyers P.R."/>
        </authorList>
    </citation>
    <scope>NUCLEOTIDE SEQUENCE [LARGE SCALE GENOMIC DNA]</scope>
    <source>
        <strain evidence="2 3">DSM 27082</strain>
    </source>
</reference>
<dbReference type="RefSeq" id="WP_131286535.1">
    <property type="nucleotide sequence ID" value="NZ_SJKA01000003.1"/>
</dbReference>